<evidence type="ECO:0000313" key="1">
    <source>
        <dbReference type="EMBL" id="RMI27755.1"/>
    </source>
</evidence>
<dbReference type="RefSeq" id="WP_122399959.1">
    <property type="nucleotide sequence ID" value="NZ_RFFJ01000316.1"/>
</dbReference>
<gene>
    <name evidence="1" type="ORF">EBN88_28905</name>
</gene>
<dbReference type="AlphaFoldDB" id="A0A3M2KW89"/>
<accession>A0A3M2KW89</accession>
<evidence type="ECO:0000313" key="2">
    <source>
        <dbReference type="Proteomes" id="UP000278673"/>
    </source>
</evidence>
<dbReference type="Proteomes" id="UP000278673">
    <property type="component" value="Unassembled WGS sequence"/>
</dbReference>
<dbReference type="EMBL" id="RFFJ01000316">
    <property type="protein sequence ID" value="RMI27755.1"/>
    <property type="molecule type" value="Genomic_DNA"/>
</dbReference>
<reference evidence="1 2" key="1">
    <citation type="submission" date="2018-10" db="EMBL/GenBank/DDBJ databases">
        <title>Isolation, diversity and antifungal activity of actinobacteria from wheat.</title>
        <authorList>
            <person name="Han C."/>
        </authorList>
    </citation>
    <scope>NUCLEOTIDE SEQUENCE [LARGE SCALE GENOMIC DNA]</scope>
    <source>
        <strain evidence="1 2">NEAU-YY642</strain>
    </source>
</reference>
<proteinExistence type="predicted"/>
<name>A0A3M2KW89_9ACTN</name>
<keyword evidence="2" id="KW-1185">Reference proteome</keyword>
<comment type="caution">
    <text evidence="1">The sequence shown here is derived from an EMBL/GenBank/DDBJ whole genome shotgun (WGS) entry which is preliminary data.</text>
</comment>
<sequence>MTPPSDRGELVHVEWDEGGPNPWTEAADTIATALARPPAEALATAERLLAHFPGCAVVAVPVTGNRVWVLGCRSGGALLARPGRAPAGADWRPEVLAHLHARLMSGRPVVEPTVLHVETAAGAVAVELAALGGG</sequence>
<organism evidence="1 2">
    <name type="scientific">Streptomyces triticirhizae</name>
    <dbReference type="NCBI Taxonomy" id="2483353"/>
    <lineage>
        <taxon>Bacteria</taxon>
        <taxon>Bacillati</taxon>
        <taxon>Actinomycetota</taxon>
        <taxon>Actinomycetes</taxon>
        <taxon>Kitasatosporales</taxon>
        <taxon>Streptomycetaceae</taxon>
        <taxon>Streptomyces</taxon>
    </lineage>
</organism>
<protein>
    <submittedName>
        <fullName evidence="1">Uncharacterized protein</fullName>
    </submittedName>
</protein>